<comment type="catalytic activity">
    <reaction evidence="12 13">
        <text>a quinone + NADH + 5 H(+)(in) = a quinol + NAD(+) + 4 H(+)(out)</text>
        <dbReference type="Rhea" id="RHEA:57888"/>
        <dbReference type="ChEBI" id="CHEBI:15378"/>
        <dbReference type="ChEBI" id="CHEBI:24646"/>
        <dbReference type="ChEBI" id="CHEBI:57540"/>
        <dbReference type="ChEBI" id="CHEBI:57945"/>
        <dbReference type="ChEBI" id="CHEBI:132124"/>
    </reaction>
</comment>
<keyword evidence="5 13" id="KW-0812">Transmembrane</keyword>
<reference evidence="14 15" key="1">
    <citation type="journal article" date="2020" name="ISME J.">
        <title>Enrichment and physiological characterization of a novel comammox Nitrospira indicates ammonium inhibition of complete nitrification.</title>
        <authorList>
            <person name="Sakoula D."/>
            <person name="Koch H."/>
            <person name="Frank J."/>
            <person name="Jetten M.S.M."/>
            <person name="van Kessel M.A.H.J."/>
            <person name="Lucker S."/>
        </authorList>
    </citation>
    <scope>NUCLEOTIDE SEQUENCE [LARGE SCALE GENOMIC DNA]</scope>
    <source>
        <strain evidence="14">Comreactor17</strain>
    </source>
</reference>
<accession>A0A7S8IZV9</accession>
<dbReference type="EMBL" id="CP047423">
    <property type="protein sequence ID" value="QPD04484.1"/>
    <property type="molecule type" value="Genomic_DNA"/>
</dbReference>
<keyword evidence="10 13" id="KW-0472">Membrane</keyword>
<feature type="transmembrane region" description="Helical" evidence="13">
    <location>
        <begin position="56"/>
        <end position="76"/>
    </location>
</feature>
<evidence type="ECO:0000256" key="6">
    <source>
        <dbReference type="ARBA" id="ARBA00022719"/>
    </source>
</evidence>
<dbReference type="Pfam" id="PF00499">
    <property type="entry name" value="Oxidored_q3"/>
    <property type="match status" value="1"/>
</dbReference>
<evidence type="ECO:0000256" key="3">
    <source>
        <dbReference type="ARBA" id="ARBA00019907"/>
    </source>
</evidence>
<keyword evidence="14" id="KW-0830">Ubiquinone</keyword>
<dbReference type="Proteomes" id="UP000593737">
    <property type="component" value="Chromosome"/>
</dbReference>
<dbReference type="EC" id="7.1.1.-" evidence="13"/>
<gene>
    <name evidence="14" type="ORF">Nkreftii_002258</name>
</gene>
<proteinExistence type="inferred from homology"/>
<dbReference type="PANTHER" id="PTHR33269">
    <property type="entry name" value="NADH-UBIQUINONE OXIDOREDUCTASE CHAIN 6"/>
    <property type="match status" value="1"/>
</dbReference>
<evidence type="ECO:0000256" key="2">
    <source>
        <dbReference type="ARBA" id="ARBA00005698"/>
    </source>
</evidence>
<dbReference type="AlphaFoldDB" id="A0A7S8IZV9"/>
<keyword evidence="7" id="KW-1278">Translocase</keyword>
<feature type="transmembrane region" description="Helical" evidence="13">
    <location>
        <begin position="29"/>
        <end position="50"/>
    </location>
</feature>
<dbReference type="Gene3D" id="1.20.120.1200">
    <property type="entry name" value="NADH-ubiquinone/plastoquinone oxidoreductase chain 6, subunit NuoJ"/>
    <property type="match status" value="1"/>
</dbReference>
<evidence type="ECO:0000256" key="7">
    <source>
        <dbReference type="ARBA" id="ARBA00022967"/>
    </source>
</evidence>
<comment type="function">
    <text evidence="13">NDH-1 shuttles electrons from NADH, via FMN and iron-sulfur (Fe-S) centers, to quinones in the respiratory chain. Couples the redox reaction to proton translocation (for every two electrons transferred, four hydrogen ions are translocated across the cytoplasmic membrane), and thus conserves the redox energy in a proton gradient.</text>
</comment>
<sequence length="167" mass="17787">MMVLFYLSASVAVLATLLFVVSPNAVHALLNLIVSFVAIALILLLLGAPFAAALEIIIYAGAIMVLFVFLIMMLHVGPTSVEQERRLLGVRIWWGPAVLALILVAEVGFLIVTGAVTAESGPRPIDPQEVGLVLLGPYVVGVELASILLLPGILGAYYLGRRRREGS</sequence>
<name>A0A7S8IZV9_9BACT</name>
<evidence type="ECO:0000256" key="13">
    <source>
        <dbReference type="RuleBase" id="RU004429"/>
    </source>
</evidence>
<keyword evidence="4 13" id="KW-1003">Cell membrane</keyword>
<comment type="subunit">
    <text evidence="11">Composed of 13 different subunits. Subunits NuoA, H, J, K, L, M, N constitute the membrane sector of the complex.</text>
</comment>
<evidence type="ECO:0000256" key="11">
    <source>
        <dbReference type="ARBA" id="ARBA00025811"/>
    </source>
</evidence>
<dbReference type="InterPro" id="IPR001457">
    <property type="entry name" value="NADH_UbQ/plastoQ_OxRdtase_su6"/>
</dbReference>
<dbReference type="KEGG" id="nkf:Nkreftii_002258"/>
<dbReference type="NCBIfam" id="NF005162">
    <property type="entry name" value="PRK06638.1-1"/>
    <property type="match status" value="1"/>
</dbReference>
<dbReference type="GO" id="GO:0008137">
    <property type="term" value="F:NADH dehydrogenase (ubiquinone) activity"/>
    <property type="evidence" value="ECO:0007669"/>
    <property type="project" value="UniProtKB-UniRule"/>
</dbReference>
<keyword evidence="8 13" id="KW-1133">Transmembrane helix</keyword>
<keyword evidence="6 13" id="KW-0874">Quinone</keyword>
<evidence type="ECO:0000256" key="9">
    <source>
        <dbReference type="ARBA" id="ARBA00023027"/>
    </source>
</evidence>
<evidence type="ECO:0000256" key="10">
    <source>
        <dbReference type="ARBA" id="ARBA00023136"/>
    </source>
</evidence>
<comment type="similarity">
    <text evidence="2 13">Belongs to the complex I subunit 6 family.</text>
</comment>
<evidence type="ECO:0000256" key="8">
    <source>
        <dbReference type="ARBA" id="ARBA00022989"/>
    </source>
</evidence>
<comment type="subcellular location">
    <subcellularLocation>
        <location evidence="1 13">Cell membrane</location>
        <topology evidence="1 13">Multi-pass membrane protein</topology>
    </subcellularLocation>
</comment>
<dbReference type="FunFam" id="1.20.120.1200:FF:000001">
    <property type="entry name" value="NADH-quinone oxidoreductase subunit J"/>
    <property type="match status" value="1"/>
</dbReference>
<dbReference type="GO" id="GO:0048038">
    <property type="term" value="F:quinone binding"/>
    <property type="evidence" value="ECO:0007669"/>
    <property type="project" value="UniProtKB-UniRule"/>
</dbReference>
<evidence type="ECO:0000256" key="5">
    <source>
        <dbReference type="ARBA" id="ARBA00022692"/>
    </source>
</evidence>
<organism evidence="14 15">
    <name type="scientific">Candidatus Nitrospira kreftii</name>
    <dbReference type="NCBI Taxonomy" id="2652173"/>
    <lineage>
        <taxon>Bacteria</taxon>
        <taxon>Pseudomonadati</taxon>
        <taxon>Nitrospirota</taxon>
        <taxon>Nitrospiria</taxon>
        <taxon>Nitrospirales</taxon>
        <taxon>Nitrospiraceae</taxon>
        <taxon>Nitrospira</taxon>
    </lineage>
</organism>
<evidence type="ECO:0000256" key="1">
    <source>
        <dbReference type="ARBA" id="ARBA00004651"/>
    </source>
</evidence>
<feature type="transmembrane region" description="Helical" evidence="13">
    <location>
        <begin position="6"/>
        <end position="22"/>
    </location>
</feature>
<dbReference type="InterPro" id="IPR042106">
    <property type="entry name" value="Nuo/plastoQ_OxRdtase_6_NuoJ"/>
</dbReference>
<dbReference type="GO" id="GO:0005886">
    <property type="term" value="C:plasma membrane"/>
    <property type="evidence" value="ECO:0007669"/>
    <property type="project" value="UniProtKB-SubCell"/>
</dbReference>
<feature type="transmembrane region" description="Helical" evidence="13">
    <location>
        <begin position="97"/>
        <end position="118"/>
    </location>
</feature>
<keyword evidence="9 13" id="KW-0520">NAD</keyword>
<evidence type="ECO:0000313" key="15">
    <source>
        <dbReference type="Proteomes" id="UP000593737"/>
    </source>
</evidence>
<evidence type="ECO:0000313" key="14">
    <source>
        <dbReference type="EMBL" id="QPD04484.1"/>
    </source>
</evidence>
<feature type="transmembrane region" description="Helical" evidence="13">
    <location>
        <begin position="138"/>
        <end position="159"/>
    </location>
</feature>
<evidence type="ECO:0000256" key="4">
    <source>
        <dbReference type="ARBA" id="ARBA00022475"/>
    </source>
</evidence>
<evidence type="ECO:0000256" key="12">
    <source>
        <dbReference type="ARBA" id="ARBA00047712"/>
    </source>
</evidence>
<protein>
    <recommendedName>
        <fullName evidence="3 13">NADH-quinone oxidoreductase subunit J</fullName>
        <ecNumber evidence="13">7.1.1.-</ecNumber>
    </recommendedName>
</protein>
<dbReference type="PANTHER" id="PTHR33269:SF17">
    <property type="entry name" value="NADH-UBIQUINONE OXIDOREDUCTASE CHAIN 6"/>
    <property type="match status" value="1"/>
</dbReference>